<accession>A0A917ZVI4</accession>
<evidence type="ECO:0000313" key="2">
    <source>
        <dbReference type="EMBL" id="GGO95889.1"/>
    </source>
</evidence>
<dbReference type="Proteomes" id="UP000641932">
    <property type="component" value="Unassembled WGS sequence"/>
</dbReference>
<reference evidence="2" key="1">
    <citation type="journal article" date="2014" name="Int. J. Syst. Evol. Microbiol.">
        <title>Complete genome sequence of Corynebacterium casei LMG S-19264T (=DSM 44701T), isolated from a smear-ripened cheese.</title>
        <authorList>
            <consortium name="US DOE Joint Genome Institute (JGI-PGF)"/>
            <person name="Walter F."/>
            <person name="Albersmeier A."/>
            <person name="Kalinowski J."/>
            <person name="Ruckert C."/>
        </authorList>
    </citation>
    <scope>NUCLEOTIDE SEQUENCE</scope>
    <source>
        <strain evidence="2">CGMCC 4.7201</strain>
    </source>
</reference>
<organism evidence="2 3">
    <name type="scientific">Wenjunlia tyrosinilytica</name>
    <dbReference type="NCBI Taxonomy" id="1544741"/>
    <lineage>
        <taxon>Bacteria</taxon>
        <taxon>Bacillati</taxon>
        <taxon>Actinomycetota</taxon>
        <taxon>Actinomycetes</taxon>
        <taxon>Kitasatosporales</taxon>
        <taxon>Streptomycetaceae</taxon>
        <taxon>Wenjunlia</taxon>
    </lineage>
</organism>
<dbReference type="EMBL" id="BMMS01000027">
    <property type="protein sequence ID" value="GGO95889.1"/>
    <property type="molecule type" value="Genomic_DNA"/>
</dbReference>
<keyword evidence="3" id="KW-1185">Reference proteome</keyword>
<protein>
    <submittedName>
        <fullName evidence="2">Uncharacterized protein</fullName>
    </submittedName>
</protein>
<proteinExistence type="predicted"/>
<sequence>MDANSDNSDARLTGERVAEDLQLALAAQGFWIQARGMEPIDGRAYVSVDPIRADVAVRLIDRIRGVGGMRRTHTMDLRVYSVNRMGIVTRQGTQIRVRASDPVPLLDSLTKWPPCECERATGRPCPERNRDVGGVRAGGTGSDR</sequence>
<evidence type="ECO:0000313" key="3">
    <source>
        <dbReference type="Proteomes" id="UP000641932"/>
    </source>
</evidence>
<feature type="compositionally biased region" description="Basic and acidic residues" evidence="1">
    <location>
        <begin position="120"/>
        <end position="133"/>
    </location>
</feature>
<dbReference type="RefSeq" id="WP_189134427.1">
    <property type="nucleotide sequence ID" value="NZ_BMMS01000027.1"/>
</dbReference>
<feature type="region of interest" description="Disordered" evidence="1">
    <location>
        <begin position="120"/>
        <end position="144"/>
    </location>
</feature>
<gene>
    <name evidence="2" type="ORF">GCM10012280_54130</name>
</gene>
<name>A0A917ZVI4_9ACTN</name>
<feature type="compositionally biased region" description="Gly residues" evidence="1">
    <location>
        <begin position="135"/>
        <end position="144"/>
    </location>
</feature>
<evidence type="ECO:0000256" key="1">
    <source>
        <dbReference type="SAM" id="MobiDB-lite"/>
    </source>
</evidence>
<comment type="caution">
    <text evidence="2">The sequence shown here is derived from an EMBL/GenBank/DDBJ whole genome shotgun (WGS) entry which is preliminary data.</text>
</comment>
<dbReference type="AlphaFoldDB" id="A0A917ZVI4"/>
<reference evidence="2" key="2">
    <citation type="submission" date="2020-09" db="EMBL/GenBank/DDBJ databases">
        <authorList>
            <person name="Sun Q."/>
            <person name="Zhou Y."/>
        </authorList>
    </citation>
    <scope>NUCLEOTIDE SEQUENCE</scope>
    <source>
        <strain evidence="2">CGMCC 4.7201</strain>
    </source>
</reference>